<dbReference type="InterPro" id="IPR039149">
    <property type="entry name" value="ZNF800"/>
</dbReference>
<dbReference type="Proteomes" id="UP001303046">
    <property type="component" value="Unassembled WGS sequence"/>
</dbReference>
<accession>A0ABR1BLK3</accession>
<feature type="region of interest" description="Disordered" evidence="1">
    <location>
        <begin position="310"/>
        <end position="352"/>
    </location>
</feature>
<reference evidence="3 4" key="1">
    <citation type="submission" date="2023-08" db="EMBL/GenBank/DDBJ databases">
        <title>A Necator americanus chromosomal reference genome.</title>
        <authorList>
            <person name="Ilik V."/>
            <person name="Petrzelkova K.J."/>
            <person name="Pardy F."/>
            <person name="Fuh T."/>
            <person name="Niatou-Singa F.S."/>
            <person name="Gouil Q."/>
            <person name="Baker L."/>
            <person name="Ritchie M.E."/>
            <person name="Jex A.R."/>
            <person name="Gazzola D."/>
            <person name="Li H."/>
            <person name="Toshio Fujiwara R."/>
            <person name="Zhan B."/>
            <person name="Aroian R.V."/>
            <person name="Pafco B."/>
            <person name="Schwarz E.M."/>
        </authorList>
    </citation>
    <scope>NUCLEOTIDE SEQUENCE [LARGE SCALE GENOMIC DNA]</scope>
    <source>
        <strain evidence="3 4">Aroian</strain>
        <tissue evidence="3">Whole animal</tissue>
    </source>
</reference>
<dbReference type="EMBL" id="JAVFWL010000001">
    <property type="protein sequence ID" value="KAK6727322.1"/>
    <property type="molecule type" value="Genomic_DNA"/>
</dbReference>
<dbReference type="PANTHER" id="PTHR21020">
    <property type="entry name" value="ZINC FINGER PROTEIN 800"/>
    <property type="match status" value="1"/>
</dbReference>
<proteinExistence type="predicted"/>
<feature type="compositionally biased region" description="Polar residues" evidence="1">
    <location>
        <begin position="488"/>
        <end position="511"/>
    </location>
</feature>
<dbReference type="PROSITE" id="PS00028">
    <property type="entry name" value="ZINC_FINGER_C2H2_1"/>
    <property type="match status" value="1"/>
</dbReference>
<name>A0ABR1BLK3_NECAM</name>
<protein>
    <recommendedName>
        <fullName evidence="2">C2H2-type domain-containing protein</fullName>
    </recommendedName>
</protein>
<feature type="domain" description="C2H2-type" evidence="2">
    <location>
        <begin position="281"/>
        <end position="302"/>
    </location>
</feature>
<dbReference type="SMART" id="SM00355">
    <property type="entry name" value="ZnF_C2H2"/>
    <property type="match status" value="4"/>
</dbReference>
<comment type="caution">
    <text evidence="3">The sequence shown here is derived from an EMBL/GenBank/DDBJ whole genome shotgun (WGS) entry which is preliminary data.</text>
</comment>
<dbReference type="InterPro" id="IPR013087">
    <property type="entry name" value="Znf_C2H2_type"/>
</dbReference>
<feature type="compositionally biased region" description="Polar residues" evidence="1">
    <location>
        <begin position="651"/>
        <end position="668"/>
    </location>
</feature>
<gene>
    <name evidence="3" type="primary">Necator_chrI.g1303</name>
    <name evidence="3" type="ORF">RB195_005177</name>
</gene>
<feature type="compositionally biased region" description="Basic and acidic residues" evidence="1">
    <location>
        <begin position="341"/>
        <end position="352"/>
    </location>
</feature>
<feature type="region of interest" description="Disordered" evidence="1">
    <location>
        <begin position="465"/>
        <end position="524"/>
    </location>
</feature>
<sequence>MVQPKQPPRKIYAGIGDLEEFMEKASPRTKALLRKECSVMLQCRCCTNIFRCVSNFVLHKLKYCQNEYANTCKPIVRSVVRAVDAKQHSNPTSRGEFTSVTTKYHGLPVSSLRHQSLKTFVPIRRTNIVRCLMNKASLDEAILAGNVETTDLTTLPRFRRQVTVLPSKDGHTACYVEAPQVTVKEPDPDKVLLVVPQDLSVQYRNMSLRRRMAQPVARKVTIDEAQCVDRMNMFVDIDPNECRCLDSKCSEIRPFKDIFVLAYHVSVKHCCKIPPRNVLPCMMCAKNFVTWETYYAHILKKHDKVRKSHQLFRENEVKKRGRKPKSSDRCGRSMSPIANGRSRDKQDAEAEKSAAVRNAVKSVLNSAIENAIVSNRNLVDAKNMAEFCKGRFKAQGKKLDSVITKLLERNLHLNQNRTGVKRNGSVTRQYSEAIPFKNKQISSDTEYSAEKRIANEVIDLCFGHDEGGGATNAERPPNTSTEHEEVESSINPVRASTSVDTDPGDLSQSKPKQPMTKKMSTSPFHGDFIPISDDDDIDVDVCSNAASETIDVVGYDAPSTKTGIKAEKEEEEVSDNWDGISTKVCVNGVDDEDVDQCSTEGARSSLFADFCPQEYDILDAVDEMGPTVQSVYLCGDEDMNLECLADDNDSVDNLSTTVMPKTSTSSGSADGRRSSLRSEFSDESDIKSEENAAEDDGSMLQSTCDQHPKHTVSGDGFQKSQDISEVQEVRVTNGSLVEGNSAQSYVLPAPLANFSPLKYQNYVLQPSAEKCQHMNNSESTVTYDKADKVQLSPTKAAFDRILQVIPCPPSFREASLFSTRQQNSIISPLKRSRNLDETHEHAAKRGVGTPAPVTYSGAALSPMKPFQNYRFLSQLNDPQLKGNVSEHFPSKGALPVERRQRCDGRTDEGGREDEVAAEVADATALPPRLQRCQRSRRLPARYRDGDYVCLLNDSEGGDESAPTLQKEVFKSNNRLPAASPGADTCRESDGSNKMQIADECLSDYKDLSSSQFSLIGTRWNKVFASLRPVVSSYPKGAQFCGDCGCVCTSLEAARRHVLSHIRLVRFVCKLCGVGAFFATDLRTHLMNGLCEYIRSAPQKFIPLTSAVQADSLCKDADKNNPGGVVLFEGESQVVSSENINVHKPDPKIEAKILQRCF</sequence>
<evidence type="ECO:0000313" key="3">
    <source>
        <dbReference type="EMBL" id="KAK6727322.1"/>
    </source>
</evidence>
<evidence type="ECO:0000259" key="2">
    <source>
        <dbReference type="PROSITE" id="PS00028"/>
    </source>
</evidence>
<evidence type="ECO:0000313" key="4">
    <source>
        <dbReference type="Proteomes" id="UP001303046"/>
    </source>
</evidence>
<feature type="region of interest" description="Disordered" evidence="1">
    <location>
        <begin position="647"/>
        <end position="721"/>
    </location>
</feature>
<dbReference type="PANTHER" id="PTHR21020:SF0">
    <property type="entry name" value="ZINC FINGER PROTEIN 800"/>
    <property type="match status" value="1"/>
</dbReference>
<evidence type="ECO:0000256" key="1">
    <source>
        <dbReference type="SAM" id="MobiDB-lite"/>
    </source>
</evidence>
<keyword evidence="4" id="KW-1185">Reference proteome</keyword>
<organism evidence="3 4">
    <name type="scientific">Necator americanus</name>
    <name type="common">Human hookworm</name>
    <dbReference type="NCBI Taxonomy" id="51031"/>
    <lineage>
        <taxon>Eukaryota</taxon>
        <taxon>Metazoa</taxon>
        <taxon>Ecdysozoa</taxon>
        <taxon>Nematoda</taxon>
        <taxon>Chromadorea</taxon>
        <taxon>Rhabditida</taxon>
        <taxon>Rhabditina</taxon>
        <taxon>Rhabditomorpha</taxon>
        <taxon>Strongyloidea</taxon>
        <taxon>Ancylostomatidae</taxon>
        <taxon>Bunostominae</taxon>
        <taxon>Necator</taxon>
    </lineage>
</organism>